<dbReference type="PANTHER" id="PTHR24287">
    <property type="entry name" value="P450, PUTATIVE (EUROFUNG)-RELATED"/>
    <property type="match status" value="1"/>
</dbReference>
<dbReference type="GO" id="GO:0016712">
    <property type="term" value="F:oxidoreductase activity, acting on paired donors, with incorporation or reduction of molecular oxygen, reduced flavin or flavoprotein as one donor, and incorporation of one atom of oxygen"/>
    <property type="evidence" value="ECO:0007669"/>
    <property type="project" value="InterPro"/>
</dbReference>
<evidence type="ECO:0000256" key="5">
    <source>
        <dbReference type="ARBA" id="ARBA00023002"/>
    </source>
</evidence>
<reference evidence="9 10" key="1">
    <citation type="submission" date="2019-07" db="EMBL/GenBank/DDBJ databases">
        <title>Finished genome of Venturia effusa.</title>
        <authorList>
            <person name="Young C.A."/>
            <person name="Cox M.P."/>
            <person name="Ganley A.R.D."/>
            <person name="David W.J."/>
        </authorList>
    </citation>
    <scope>NUCLEOTIDE SEQUENCE [LARGE SCALE GENOMIC DNA]</scope>
    <source>
        <strain evidence="10">albino</strain>
    </source>
</reference>
<keyword evidence="7" id="KW-0503">Monooxygenase</keyword>
<dbReference type="InterPro" id="IPR047146">
    <property type="entry name" value="Cyt_P450_E_CYP52_fungi"/>
</dbReference>
<gene>
    <name evidence="9" type="ORF">FKW77_004090</name>
</gene>
<evidence type="ECO:0000256" key="3">
    <source>
        <dbReference type="ARBA" id="ARBA00022617"/>
    </source>
</evidence>
<evidence type="ECO:0000256" key="4">
    <source>
        <dbReference type="ARBA" id="ARBA00022723"/>
    </source>
</evidence>
<dbReference type="GO" id="GO:0020037">
    <property type="term" value="F:heme binding"/>
    <property type="evidence" value="ECO:0007669"/>
    <property type="project" value="InterPro"/>
</dbReference>
<keyword evidence="8" id="KW-0812">Transmembrane</keyword>
<comment type="similarity">
    <text evidence="2">Belongs to the cytochrome P450 family.</text>
</comment>
<dbReference type="AlphaFoldDB" id="A0A517LR35"/>
<dbReference type="Pfam" id="PF00067">
    <property type="entry name" value="p450"/>
    <property type="match status" value="1"/>
</dbReference>
<keyword evidence="4" id="KW-0479">Metal-binding</keyword>
<feature type="transmembrane region" description="Helical" evidence="8">
    <location>
        <begin position="12"/>
        <end position="34"/>
    </location>
</feature>
<evidence type="ECO:0000313" key="10">
    <source>
        <dbReference type="Proteomes" id="UP000316270"/>
    </source>
</evidence>
<evidence type="ECO:0000256" key="8">
    <source>
        <dbReference type="SAM" id="Phobius"/>
    </source>
</evidence>
<sequence>MPLDNLSLYRFSLTKACGALFFAWFVCGIIGGLIKDRRIRALGLRPAKRRAKLPYGIDITYDAITRALRHDALSFFSNNFKNFGNPNNPYTVETSMGGDRLILTADPENIKAILATQFQDYGKGEQFNKDWHEFLGDSIFTTDGSVWHDSRQLIRPQFAKNRLSDIKTFEEHVQKLLPLMGGQGQTVDVCDLFFRYTLDAATDFLLGRSVDSLEHDEMAFATAFNNVQHVQSLIARAGPMNWLIPRRKFRRELKIMNEFTNQYIDDALGLSPDELEKRTKGDDGYTFLHALATYTRDREVLRDQIVAVLLAGRDTT</sequence>
<dbReference type="PRINTS" id="PR00464">
    <property type="entry name" value="EP450II"/>
</dbReference>
<protein>
    <submittedName>
        <fullName evidence="9">Uncharacterized protein</fullName>
    </submittedName>
</protein>
<dbReference type="InterPro" id="IPR036396">
    <property type="entry name" value="Cyt_P450_sf"/>
</dbReference>
<comment type="cofactor">
    <cofactor evidence="1">
        <name>heme</name>
        <dbReference type="ChEBI" id="CHEBI:30413"/>
    </cofactor>
</comment>
<dbReference type="Gene3D" id="1.10.630.10">
    <property type="entry name" value="Cytochrome P450"/>
    <property type="match status" value="1"/>
</dbReference>
<dbReference type="InterPro" id="IPR001128">
    <property type="entry name" value="Cyt_P450"/>
</dbReference>
<evidence type="ECO:0000256" key="1">
    <source>
        <dbReference type="ARBA" id="ARBA00001971"/>
    </source>
</evidence>
<evidence type="ECO:0000313" key="9">
    <source>
        <dbReference type="EMBL" id="QDS78104.1"/>
    </source>
</evidence>
<dbReference type="InterPro" id="IPR002974">
    <property type="entry name" value="Cyt_P450_E_CYP52_ascomycetes"/>
</dbReference>
<proteinExistence type="inferred from homology"/>
<name>A0A517LR35_9PEZI</name>
<dbReference type="EMBL" id="CP042203">
    <property type="protein sequence ID" value="QDS78104.1"/>
    <property type="molecule type" value="Genomic_DNA"/>
</dbReference>
<dbReference type="SUPFAM" id="SSF48264">
    <property type="entry name" value="Cytochrome P450"/>
    <property type="match status" value="1"/>
</dbReference>
<keyword evidence="6" id="KW-0408">Iron</keyword>
<evidence type="ECO:0000256" key="2">
    <source>
        <dbReference type="ARBA" id="ARBA00010617"/>
    </source>
</evidence>
<dbReference type="GO" id="GO:0005506">
    <property type="term" value="F:iron ion binding"/>
    <property type="evidence" value="ECO:0007669"/>
    <property type="project" value="InterPro"/>
</dbReference>
<keyword evidence="8" id="KW-0472">Membrane</keyword>
<evidence type="ECO:0000256" key="6">
    <source>
        <dbReference type="ARBA" id="ARBA00023004"/>
    </source>
</evidence>
<evidence type="ECO:0000256" key="7">
    <source>
        <dbReference type="ARBA" id="ARBA00023033"/>
    </source>
</evidence>
<keyword evidence="8" id="KW-1133">Transmembrane helix</keyword>
<organism evidence="9 10">
    <name type="scientific">Venturia effusa</name>
    <dbReference type="NCBI Taxonomy" id="50376"/>
    <lineage>
        <taxon>Eukaryota</taxon>
        <taxon>Fungi</taxon>
        <taxon>Dikarya</taxon>
        <taxon>Ascomycota</taxon>
        <taxon>Pezizomycotina</taxon>
        <taxon>Dothideomycetes</taxon>
        <taxon>Pleosporomycetidae</taxon>
        <taxon>Venturiales</taxon>
        <taxon>Venturiaceae</taxon>
        <taxon>Venturia</taxon>
    </lineage>
</organism>
<dbReference type="Proteomes" id="UP000316270">
    <property type="component" value="Chromosome 19"/>
</dbReference>
<dbReference type="STRING" id="50376.A0A517LR35"/>
<dbReference type="PANTHER" id="PTHR24287:SF5">
    <property type="entry name" value="P450, PUTATIVE (EUROFUNG)-RELATED"/>
    <property type="match status" value="1"/>
</dbReference>
<dbReference type="OrthoDB" id="1470350at2759"/>
<keyword evidence="3" id="KW-0349">Heme</keyword>
<dbReference type="InterPro" id="IPR002402">
    <property type="entry name" value="Cyt_P450_E_grp-II"/>
</dbReference>
<keyword evidence="5" id="KW-0560">Oxidoreductase</keyword>
<keyword evidence="10" id="KW-1185">Reference proteome</keyword>
<accession>A0A517LR35</accession>
<dbReference type="PRINTS" id="PR01239">
    <property type="entry name" value="EP450IICYP52"/>
</dbReference>